<dbReference type="KEGG" id="apol:K9D25_03055"/>
<dbReference type="AlphaFoldDB" id="A0A9E7D622"/>
<evidence type="ECO:0000313" key="2">
    <source>
        <dbReference type="Proteomes" id="UP000831684"/>
    </source>
</evidence>
<protein>
    <submittedName>
        <fullName evidence="1">DUF1833 domain-containing protein</fullName>
    </submittedName>
</protein>
<dbReference type="EMBL" id="CP083239">
    <property type="protein sequence ID" value="UOK71720.1"/>
    <property type="molecule type" value="Genomic_DNA"/>
</dbReference>
<evidence type="ECO:0000313" key="1">
    <source>
        <dbReference type="EMBL" id="UOK71720.1"/>
    </source>
</evidence>
<dbReference type="Pfam" id="PF08875">
    <property type="entry name" value="DUF1833"/>
    <property type="match status" value="1"/>
</dbReference>
<name>A0A9E7D622_9HYPH</name>
<sequence>MSGIWNAAWEEANAACPPSVMLYDTLELQHPAILDAEDNEVPARIVNDVRQQSFGIELGATFNPGETVVFSPGAFSAAFPTYQEGQPPSCEITIDNVDRGFTAALEAAMEYDAHLVAIFRQYVSEDVTEPAYGPVPFVIKRVKVTATTITGTAQGSILYDKKFPSKVYTRADFPGLVR</sequence>
<proteinExistence type="predicted"/>
<organism evidence="1 2">
    <name type="scientific">Ancylobacter polymorphus</name>
    <dbReference type="NCBI Taxonomy" id="223390"/>
    <lineage>
        <taxon>Bacteria</taxon>
        <taxon>Pseudomonadati</taxon>
        <taxon>Pseudomonadota</taxon>
        <taxon>Alphaproteobacteria</taxon>
        <taxon>Hyphomicrobiales</taxon>
        <taxon>Xanthobacteraceae</taxon>
        <taxon>Ancylobacter</taxon>
    </lineage>
</organism>
<dbReference type="Proteomes" id="UP000831684">
    <property type="component" value="Chromosome"/>
</dbReference>
<dbReference type="RefSeq" id="WP_244379114.1">
    <property type="nucleotide sequence ID" value="NZ_CP083239.1"/>
</dbReference>
<gene>
    <name evidence="1" type="ORF">K9D25_03055</name>
</gene>
<accession>A0A9E7D622</accession>
<dbReference type="InterPro" id="IPR014974">
    <property type="entry name" value="DUF1833"/>
</dbReference>
<reference evidence="1" key="1">
    <citation type="submission" date="2021-09" db="EMBL/GenBank/DDBJ databases">
        <title>Network and meta-omics reveal the key degrader and cooperation patterns in an efficient 1,4-dioxane-degrading microbial community.</title>
        <authorList>
            <person name="Dai C."/>
        </authorList>
    </citation>
    <scope>NUCLEOTIDE SEQUENCE</scope>
    <source>
        <strain evidence="1">ZM13</strain>
    </source>
</reference>